<name>A0AAD9Z6F7_9LECA</name>
<dbReference type="AlphaFoldDB" id="A0AAD9Z6F7"/>
<protein>
    <submittedName>
        <fullName evidence="1">Uncharacterized protein</fullName>
    </submittedName>
</protein>
<organism evidence="1 2">
    <name type="scientific">Lepraria neglecta</name>
    <dbReference type="NCBI Taxonomy" id="209136"/>
    <lineage>
        <taxon>Eukaryota</taxon>
        <taxon>Fungi</taxon>
        <taxon>Dikarya</taxon>
        <taxon>Ascomycota</taxon>
        <taxon>Pezizomycotina</taxon>
        <taxon>Lecanoromycetes</taxon>
        <taxon>OSLEUM clade</taxon>
        <taxon>Lecanoromycetidae</taxon>
        <taxon>Lecanorales</taxon>
        <taxon>Lecanorineae</taxon>
        <taxon>Stereocaulaceae</taxon>
        <taxon>Lepraria</taxon>
    </lineage>
</organism>
<proteinExistence type="predicted"/>
<gene>
    <name evidence="1" type="ORF">OEA41_005752</name>
</gene>
<sequence length="153" mass="16788">MEVSAGAQINTVIANPRVLLGCFYRWSCTYGLANPSVQPKAAHALFQIVEQRSYRTYELQLDIEDDFTIPRAQKNGKSGTTKVDSVIVQTYSQIGQTLGDTRNLPLQVISLDPGNKIECRGNLPTFNLPSPYQTSNFASLQDMGVMQLSGGNS</sequence>
<accession>A0AAD9Z6F7</accession>
<dbReference type="EMBL" id="JASNWA010000007">
    <property type="protein sequence ID" value="KAK3172430.1"/>
    <property type="molecule type" value="Genomic_DNA"/>
</dbReference>
<evidence type="ECO:0000313" key="2">
    <source>
        <dbReference type="Proteomes" id="UP001276659"/>
    </source>
</evidence>
<comment type="caution">
    <text evidence="1">The sequence shown here is derived from an EMBL/GenBank/DDBJ whole genome shotgun (WGS) entry which is preliminary data.</text>
</comment>
<dbReference type="Proteomes" id="UP001276659">
    <property type="component" value="Unassembled WGS sequence"/>
</dbReference>
<reference evidence="1" key="1">
    <citation type="submission" date="2022-11" db="EMBL/GenBank/DDBJ databases">
        <title>Chromosomal genome sequence assembly and mating type (MAT) locus characterization of the leprose asexual lichenized fungus Lepraria neglecta (Nyl.) Erichsen.</title>
        <authorList>
            <person name="Allen J.L."/>
            <person name="Pfeffer B."/>
        </authorList>
    </citation>
    <scope>NUCLEOTIDE SEQUENCE</scope>
    <source>
        <strain evidence="1">Allen 5258</strain>
    </source>
</reference>
<keyword evidence="2" id="KW-1185">Reference proteome</keyword>
<evidence type="ECO:0000313" key="1">
    <source>
        <dbReference type="EMBL" id="KAK3172430.1"/>
    </source>
</evidence>